<feature type="chain" id="PRO_5006015610" evidence="1">
    <location>
        <begin position="27"/>
        <end position="234"/>
    </location>
</feature>
<dbReference type="AlphaFoldDB" id="A0A0N7LU02"/>
<evidence type="ECO:0000256" key="1">
    <source>
        <dbReference type="SAM" id="SignalP"/>
    </source>
</evidence>
<keyword evidence="1" id="KW-0732">Signal</keyword>
<dbReference type="InterPro" id="IPR007497">
    <property type="entry name" value="SIMPL/DUF541"/>
</dbReference>
<organism evidence="2 3">
    <name type="scientific">Thalassobacter stenotrophicus</name>
    <dbReference type="NCBI Taxonomy" id="266809"/>
    <lineage>
        <taxon>Bacteria</taxon>
        <taxon>Pseudomonadati</taxon>
        <taxon>Pseudomonadota</taxon>
        <taxon>Alphaproteobacteria</taxon>
        <taxon>Rhodobacterales</taxon>
        <taxon>Roseobacteraceae</taxon>
        <taxon>Thalassobacter</taxon>
    </lineage>
</organism>
<dbReference type="Gene3D" id="3.30.110.170">
    <property type="entry name" value="Protein of unknown function (DUF541), domain 1"/>
    <property type="match status" value="1"/>
</dbReference>
<dbReference type="STRING" id="266809.PM03_02585"/>
<dbReference type="eggNOG" id="COG2968">
    <property type="taxonomic scope" value="Bacteria"/>
</dbReference>
<accession>A0A0N7LU02</accession>
<dbReference type="Proteomes" id="UP000051298">
    <property type="component" value="Unassembled WGS sequence"/>
</dbReference>
<dbReference type="Gene3D" id="3.30.70.2970">
    <property type="entry name" value="Protein of unknown function (DUF541), domain 2"/>
    <property type="match status" value="1"/>
</dbReference>
<dbReference type="PANTHER" id="PTHR34387">
    <property type="entry name" value="SLR1258 PROTEIN"/>
    <property type="match status" value="1"/>
</dbReference>
<name>A0A0N7LU02_9RHOB</name>
<feature type="signal peptide" evidence="1">
    <location>
        <begin position="1"/>
        <end position="26"/>
    </location>
</feature>
<dbReference type="RefSeq" id="WP_058124646.1">
    <property type="nucleotide sequence ID" value="NZ_CYRX01000033.1"/>
</dbReference>
<proteinExistence type="predicted"/>
<dbReference type="EMBL" id="CYRX01000033">
    <property type="protein sequence ID" value="CUH62130.1"/>
    <property type="molecule type" value="Genomic_DNA"/>
</dbReference>
<dbReference type="PANTHER" id="PTHR34387:SF1">
    <property type="entry name" value="PERIPLASMIC IMMUNOGENIC PROTEIN"/>
    <property type="match status" value="1"/>
</dbReference>
<evidence type="ECO:0000313" key="2">
    <source>
        <dbReference type="EMBL" id="CUH62130.1"/>
    </source>
</evidence>
<dbReference type="GO" id="GO:0006974">
    <property type="term" value="P:DNA damage response"/>
    <property type="evidence" value="ECO:0007669"/>
    <property type="project" value="TreeGrafter"/>
</dbReference>
<reference evidence="2 3" key="1">
    <citation type="submission" date="2015-09" db="EMBL/GenBank/DDBJ databases">
        <authorList>
            <consortium name="Swine Surveillance"/>
        </authorList>
    </citation>
    <scope>NUCLEOTIDE SEQUENCE [LARGE SCALE GENOMIC DNA]</scope>
    <source>
        <strain evidence="2 3">CECT 5294</strain>
    </source>
</reference>
<evidence type="ECO:0000313" key="3">
    <source>
        <dbReference type="Proteomes" id="UP000051298"/>
    </source>
</evidence>
<sequence length="234" mass="24355">MRLNILSVAAALVVAMAAAFVAPVRAETLLQVTGEGRMTAAPDMAVISLRVSREGATAAGVTAEMAAAARAVLAALETQGVAERDVQTSALQLNPRWTRPADGQAPRIVGYEAATGFEVRIRDLDRFGAVLDAVISDGANGFQGVRFALTDPRPMQDGARVAAFDDAMAKARLYAEASGMMVGDVRSIREATAGPRPMAEGLSMRAMAADVPVAAGELDVVMHVSLEVVLVPVP</sequence>
<dbReference type="Pfam" id="PF04402">
    <property type="entry name" value="SIMPL"/>
    <property type="match status" value="1"/>
</dbReference>
<dbReference type="InterPro" id="IPR052022">
    <property type="entry name" value="26kDa_periplasmic_antigen"/>
</dbReference>
<protein>
    <submittedName>
        <fullName evidence="2">26 kDa periplasmic immunogenic protein</fullName>
    </submittedName>
</protein>
<gene>
    <name evidence="2" type="ORF">THS5294_03444</name>
</gene>